<organism evidence="1">
    <name type="scientific">Anthurium amnicola</name>
    <dbReference type="NCBI Taxonomy" id="1678845"/>
    <lineage>
        <taxon>Eukaryota</taxon>
        <taxon>Viridiplantae</taxon>
        <taxon>Streptophyta</taxon>
        <taxon>Embryophyta</taxon>
        <taxon>Tracheophyta</taxon>
        <taxon>Spermatophyta</taxon>
        <taxon>Magnoliopsida</taxon>
        <taxon>Liliopsida</taxon>
        <taxon>Araceae</taxon>
        <taxon>Pothoideae</taxon>
        <taxon>Potheae</taxon>
        <taxon>Anthurium</taxon>
    </lineage>
</organism>
<keyword evidence="1" id="KW-0347">Helicase</keyword>
<gene>
    <name evidence="1" type="primary">addA_6</name>
    <name evidence="1" type="ORF">g.79628</name>
</gene>
<keyword evidence="1" id="KW-0547">Nucleotide-binding</keyword>
<sequence>MSPRLLNLRLQKQLQSFGELMQTHGSSKKIHSLKNNWRFWPMCLLHLPILHDKEKRKNNELLRENTYEKESYRFPGCEIKKRACAIYSLIVSDCTRRFYFFLIISSLFM</sequence>
<proteinExistence type="predicted"/>
<reference evidence="1" key="1">
    <citation type="submission" date="2015-07" db="EMBL/GenBank/DDBJ databases">
        <title>Transcriptome Assembly of Anthurium amnicola.</title>
        <authorList>
            <person name="Suzuki J."/>
        </authorList>
    </citation>
    <scope>NUCLEOTIDE SEQUENCE</scope>
</reference>
<dbReference type="AlphaFoldDB" id="A0A1D1ZG54"/>
<name>A0A1D1ZG54_9ARAE</name>
<accession>A0A1D1ZG54</accession>
<dbReference type="EMBL" id="GDJX01002175">
    <property type="protein sequence ID" value="JAT65761.1"/>
    <property type="molecule type" value="Transcribed_RNA"/>
</dbReference>
<dbReference type="GO" id="GO:0004386">
    <property type="term" value="F:helicase activity"/>
    <property type="evidence" value="ECO:0007669"/>
    <property type="project" value="UniProtKB-KW"/>
</dbReference>
<keyword evidence="1" id="KW-0067">ATP-binding</keyword>
<keyword evidence="1" id="KW-0378">Hydrolase</keyword>
<evidence type="ECO:0000313" key="1">
    <source>
        <dbReference type="EMBL" id="JAT65761.1"/>
    </source>
</evidence>
<protein>
    <submittedName>
        <fullName evidence="1">ATP-dependent helicase/nuclease subunit A</fullName>
    </submittedName>
</protein>